<organism evidence="2 3">
    <name type="scientific">Clostridium saccharoperbutylacetonicum N1-4(HMT)</name>
    <dbReference type="NCBI Taxonomy" id="931276"/>
    <lineage>
        <taxon>Bacteria</taxon>
        <taxon>Bacillati</taxon>
        <taxon>Bacillota</taxon>
        <taxon>Clostridia</taxon>
        <taxon>Eubacteriales</taxon>
        <taxon>Clostridiaceae</taxon>
        <taxon>Clostridium</taxon>
    </lineage>
</organism>
<evidence type="ECO:0000256" key="1">
    <source>
        <dbReference type="SAM" id="Phobius"/>
    </source>
</evidence>
<feature type="transmembrane region" description="Helical" evidence="1">
    <location>
        <begin position="36"/>
        <end position="54"/>
    </location>
</feature>
<keyword evidence="3" id="KW-1185">Reference proteome</keyword>
<dbReference type="Proteomes" id="UP000011728">
    <property type="component" value="Chromosome"/>
</dbReference>
<feature type="transmembrane region" description="Helical" evidence="1">
    <location>
        <begin position="12"/>
        <end position="30"/>
    </location>
</feature>
<keyword evidence="1" id="KW-1133">Transmembrane helix</keyword>
<gene>
    <name evidence="2" type="ORF">Cspa_c33710</name>
</gene>
<reference evidence="2 3" key="1">
    <citation type="submission" date="2013-02" db="EMBL/GenBank/DDBJ databases">
        <title>Genome sequence of Clostridium saccharoperbutylacetonicum N1-4(HMT).</title>
        <authorList>
            <person name="Poehlein A."/>
            <person name="Daniel R."/>
        </authorList>
    </citation>
    <scope>NUCLEOTIDE SEQUENCE [LARGE SCALE GENOMIC DNA]</scope>
    <source>
        <strain evidence="3">N1-4(HMT)</strain>
    </source>
</reference>
<dbReference type="AlphaFoldDB" id="M1N0Q0"/>
<dbReference type="EMBL" id="CP004121">
    <property type="protein sequence ID" value="AGF57132.1"/>
    <property type="molecule type" value="Genomic_DNA"/>
</dbReference>
<keyword evidence="1" id="KW-0472">Membrane</keyword>
<dbReference type="PATRIC" id="fig|931276.5.peg.3396"/>
<protein>
    <submittedName>
        <fullName evidence="2">Uncharacterized protein</fullName>
    </submittedName>
</protein>
<evidence type="ECO:0000313" key="2">
    <source>
        <dbReference type="EMBL" id="AGF57132.1"/>
    </source>
</evidence>
<dbReference type="RefSeq" id="WP_015393450.1">
    <property type="nucleotide sequence ID" value="NC_020291.1"/>
</dbReference>
<sequence>MCRHIPEKYIKWGAGIIFMIFGTITIYESVAVISNNAIYIVLYLIILGVLIYLFGVKFAYTEQTCNIILDNKEEVIEKVNDIV</sequence>
<keyword evidence="1" id="KW-0812">Transmembrane</keyword>
<evidence type="ECO:0000313" key="3">
    <source>
        <dbReference type="Proteomes" id="UP000011728"/>
    </source>
</evidence>
<proteinExistence type="predicted"/>
<dbReference type="KEGG" id="csr:Cspa_c33710"/>
<dbReference type="HOGENOM" id="CLU_2536729_0_0_9"/>
<name>M1N0Q0_9CLOT</name>
<accession>M1N0Q0</accession>